<evidence type="ECO:0000256" key="4">
    <source>
        <dbReference type="ARBA" id="ARBA00005189"/>
    </source>
</evidence>
<comment type="catalytic activity">
    <reaction evidence="10">
        <text>an acyl-CoA + a 1,2-diacyl-sn-glycerol = a triacyl-sn-glycerol + CoA</text>
        <dbReference type="Rhea" id="RHEA:10868"/>
        <dbReference type="ChEBI" id="CHEBI:17815"/>
        <dbReference type="ChEBI" id="CHEBI:57287"/>
        <dbReference type="ChEBI" id="CHEBI:58342"/>
        <dbReference type="ChEBI" id="CHEBI:64615"/>
        <dbReference type="EC" id="2.3.1.20"/>
    </reaction>
</comment>
<proteinExistence type="inferred from homology"/>
<keyword evidence="7" id="KW-0012">Acyltransferase</keyword>
<dbReference type="EMBL" id="JADFTS010000006">
    <property type="protein sequence ID" value="KAF9601070.1"/>
    <property type="molecule type" value="Genomic_DNA"/>
</dbReference>
<gene>
    <name evidence="13" type="ORF">IFM89_015996</name>
</gene>
<evidence type="ECO:0000259" key="11">
    <source>
        <dbReference type="Pfam" id="PF03007"/>
    </source>
</evidence>
<dbReference type="Proteomes" id="UP000631114">
    <property type="component" value="Unassembled WGS sequence"/>
</dbReference>
<evidence type="ECO:0000256" key="2">
    <source>
        <dbReference type="ARBA" id="ARBA00004586"/>
    </source>
</evidence>
<evidence type="ECO:0000256" key="6">
    <source>
        <dbReference type="ARBA" id="ARBA00022824"/>
    </source>
</evidence>
<comment type="caution">
    <text evidence="13">The sequence shown here is derived from an EMBL/GenBank/DDBJ whole genome shotgun (WGS) entry which is preliminary data.</text>
</comment>
<evidence type="ECO:0000256" key="9">
    <source>
        <dbReference type="ARBA" id="ARBA00047604"/>
    </source>
</evidence>
<feature type="domain" description="O-acyltransferase WSD1-like N-terminal" evidence="11">
    <location>
        <begin position="77"/>
        <end position="263"/>
    </location>
</feature>
<protein>
    <recommendedName>
        <fullName evidence="15">Diacylglycerol O-acyltransferase</fullName>
    </recommendedName>
</protein>
<dbReference type="PANTHER" id="PTHR31650">
    <property type="entry name" value="O-ACYLTRANSFERASE (WSD1-LIKE) FAMILY PROTEIN"/>
    <property type="match status" value="1"/>
</dbReference>
<organism evidence="13 14">
    <name type="scientific">Coptis chinensis</name>
    <dbReference type="NCBI Taxonomy" id="261450"/>
    <lineage>
        <taxon>Eukaryota</taxon>
        <taxon>Viridiplantae</taxon>
        <taxon>Streptophyta</taxon>
        <taxon>Embryophyta</taxon>
        <taxon>Tracheophyta</taxon>
        <taxon>Spermatophyta</taxon>
        <taxon>Magnoliopsida</taxon>
        <taxon>Ranunculales</taxon>
        <taxon>Ranunculaceae</taxon>
        <taxon>Coptidoideae</taxon>
        <taxon>Coptis</taxon>
    </lineage>
</organism>
<evidence type="ECO:0000259" key="12">
    <source>
        <dbReference type="Pfam" id="PF06974"/>
    </source>
</evidence>
<dbReference type="PANTHER" id="PTHR31650:SF34">
    <property type="entry name" value="O-ACYLTRANSFERASE WSD1-LIKE ISOFORM X1"/>
    <property type="match status" value="1"/>
</dbReference>
<evidence type="ECO:0000256" key="7">
    <source>
        <dbReference type="ARBA" id="ARBA00023315"/>
    </source>
</evidence>
<dbReference type="InterPro" id="IPR045034">
    <property type="entry name" value="O-acyltransferase_WSD1-like"/>
</dbReference>
<keyword evidence="14" id="KW-1185">Reference proteome</keyword>
<evidence type="ECO:0000256" key="5">
    <source>
        <dbReference type="ARBA" id="ARBA00022679"/>
    </source>
</evidence>
<dbReference type="Pfam" id="PF03007">
    <property type="entry name" value="WS_DGAT_cat"/>
    <property type="match status" value="1"/>
</dbReference>
<dbReference type="GO" id="GO:0019432">
    <property type="term" value="P:triglyceride biosynthetic process"/>
    <property type="evidence" value="ECO:0007669"/>
    <property type="project" value="UniProtKB-UniPathway"/>
</dbReference>
<keyword evidence="5" id="KW-0808">Transferase</keyword>
<evidence type="ECO:0000256" key="1">
    <source>
        <dbReference type="ARBA" id="ARBA00004162"/>
    </source>
</evidence>
<name>A0A835HI16_9MAGN</name>
<dbReference type="InterPro" id="IPR009721">
    <property type="entry name" value="O-acyltransferase_WSD1_C"/>
</dbReference>
<feature type="domain" description="O-acyltransferase WSD1 C-terminal" evidence="12">
    <location>
        <begin position="313"/>
        <end position="458"/>
    </location>
</feature>
<dbReference type="OrthoDB" id="619536at2759"/>
<dbReference type="UniPathway" id="UPA00282"/>
<evidence type="ECO:0000313" key="14">
    <source>
        <dbReference type="Proteomes" id="UP000631114"/>
    </source>
</evidence>
<dbReference type="GO" id="GO:0047196">
    <property type="term" value="F:long-chain-alcohol O-fatty-acyltransferase activity"/>
    <property type="evidence" value="ECO:0007669"/>
    <property type="project" value="UniProtKB-EC"/>
</dbReference>
<dbReference type="GO" id="GO:0004144">
    <property type="term" value="F:diacylglycerol O-acyltransferase activity"/>
    <property type="evidence" value="ECO:0007669"/>
    <property type="project" value="UniProtKB-EC"/>
</dbReference>
<dbReference type="GO" id="GO:0005886">
    <property type="term" value="C:plasma membrane"/>
    <property type="evidence" value="ECO:0007669"/>
    <property type="project" value="UniProtKB-SubCell"/>
</dbReference>
<dbReference type="GO" id="GO:0005789">
    <property type="term" value="C:endoplasmic reticulum membrane"/>
    <property type="evidence" value="ECO:0007669"/>
    <property type="project" value="UniProtKB-SubCell"/>
</dbReference>
<dbReference type="Pfam" id="PF06974">
    <property type="entry name" value="WS_DGAT_C"/>
    <property type="match status" value="1"/>
</dbReference>
<comment type="catalytic activity">
    <reaction evidence="9">
        <text>a long chain fatty alcohol + a fatty acyl-CoA = a long-chain alcohol wax ester + CoA</text>
        <dbReference type="Rhea" id="RHEA:38443"/>
        <dbReference type="ChEBI" id="CHEBI:17135"/>
        <dbReference type="ChEBI" id="CHEBI:57287"/>
        <dbReference type="ChEBI" id="CHEBI:77636"/>
        <dbReference type="ChEBI" id="CHEBI:235323"/>
        <dbReference type="EC" id="2.3.1.75"/>
    </reaction>
</comment>
<dbReference type="InterPro" id="IPR004255">
    <property type="entry name" value="O-acyltransferase_WSD1_N"/>
</dbReference>
<comment type="pathway">
    <text evidence="3">Glycerolipid metabolism; triacylglycerol biosynthesis.</text>
</comment>
<evidence type="ECO:0000256" key="10">
    <source>
        <dbReference type="ARBA" id="ARBA00048109"/>
    </source>
</evidence>
<evidence type="ECO:0000256" key="8">
    <source>
        <dbReference type="ARBA" id="ARBA00024360"/>
    </source>
</evidence>
<evidence type="ECO:0000313" key="13">
    <source>
        <dbReference type="EMBL" id="KAF9601070.1"/>
    </source>
</evidence>
<keyword evidence="6" id="KW-0256">Endoplasmic reticulum</keyword>
<comment type="similarity">
    <text evidence="8">In the N-terminal section; belongs to the long-chain O-acyltransferase family.</text>
</comment>
<sequence>MTTNQAEVVKFGEEIFQPMCPSSECLNNSHLSLCILGIAESEIPIEVDKVMVPLRTDLLRVNLGFSSIVVRNNGKQWWKRVNVQFEDHVVIPTFPQGLSPESYTQYFDEYLSKIALEKFPETRPLWELHIIKYPTRTAAGTLVFKMHHALGDGFSIMGALFSVLKRADDPSLPLTFPSVSSRSEEKKNICRRGLSLVSGCFNTVFDIVSSMMHTAWFGDSPSAIRSGTQAVECLPLHTTRITFSLDDIRRVKSTIGVSVNDVVVGVILYGIHLYTQTMDKNPTTSHKTALVLLNTRMLDGYRNIDEMLKKKLWGNQFAFMSIPIPSYSARDKVDLKKFIFLASKIIKRSRSSMAVYLNAMLLSLLGRLRGSEAVSKYVHSLMWNASFTISNLVGPVEKMAVGDHPISSIYFTVAGAPQSLIFPVMSYMGKLTIVISAEKGFIDSQLLGSCMNEAFKKLLEETLM</sequence>
<comment type="subcellular location">
    <subcellularLocation>
        <location evidence="1">Cell membrane</location>
        <topology evidence="1">Single-pass membrane protein</topology>
    </subcellularLocation>
    <subcellularLocation>
        <location evidence="2">Endoplasmic reticulum membrane</location>
    </subcellularLocation>
</comment>
<comment type="pathway">
    <text evidence="4">Lipid metabolism.</text>
</comment>
<evidence type="ECO:0008006" key="15">
    <source>
        <dbReference type="Google" id="ProtNLM"/>
    </source>
</evidence>
<accession>A0A835HI16</accession>
<reference evidence="13 14" key="1">
    <citation type="submission" date="2020-10" db="EMBL/GenBank/DDBJ databases">
        <title>The Coptis chinensis genome and diversification of protoberbering-type alkaloids.</title>
        <authorList>
            <person name="Wang B."/>
            <person name="Shu S."/>
            <person name="Song C."/>
            <person name="Liu Y."/>
        </authorList>
    </citation>
    <scope>NUCLEOTIDE SEQUENCE [LARGE SCALE GENOMIC DNA]</scope>
    <source>
        <strain evidence="13">HL-2020</strain>
        <tissue evidence="13">Leaf</tissue>
    </source>
</reference>
<evidence type="ECO:0000256" key="3">
    <source>
        <dbReference type="ARBA" id="ARBA00004771"/>
    </source>
</evidence>
<dbReference type="AlphaFoldDB" id="A0A835HI16"/>